<evidence type="ECO:0000313" key="5">
    <source>
        <dbReference type="EMBL" id="ETW95813.1"/>
    </source>
</evidence>
<dbReference type="PANTHER" id="PTHR33678">
    <property type="entry name" value="BLL1576 PROTEIN"/>
    <property type="match status" value="1"/>
</dbReference>
<comment type="caution">
    <text evidence="5">The sequence shown here is derived from an EMBL/GenBank/DDBJ whole genome shotgun (WGS) entry which is preliminary data.</text>
</comment>
<organism evidence="5 6">
    <name type="scientific">Candidatus Entotheonella gemina</name>
    <dbReference type="NCBI Taxonomy" id="1429439"/>
    <lineage>
        <taxon>Bacteria</taxon>
        <taxon>Pseudomonadati</taxon>
        <taxon>Nitrospinota/Tectimicrobiota group</taxon>
        <taxon>Candidatus Tectimicrobiota</taxon>
        <taxon>Candidatus Entotheonellia</taxon>
        <taxon>Candidatus Entotheonellales</taxon>
        <taxon>Candidatus Entotheonellaceae</taxon>
        <taxon>Candidatus Entotheonella</taxon>
    </lineage>
</organism>
<dbReference type="Pfam" id="PF13007">
    <property type="entry name" value="LZ_Tnp_IS66"/>
    <property type="match status" value="1"/>
</dbReference>
<feature type="domain" description="Transposase IS66 central" evidence="3">
    <location>
        <begin position="207"/>
        <end position="299"/>
    </location>
</feature>
<evidence type="ECO:0000259" key="3">
    <source>
        <dbReference type="Pfam" id="PF03050"/>
    </source>
</evidence>
<dbReference type="InterPro" id="IPR004291">
    <property type="entry name" value="Transposase_IS66_central"/>
</dbReference>
<name>W4LCM8_9BACT</name>
<accession>W4LCM8</accession>
<dbReference type="InterPro" id="IPR052344">
    <property type="entry name" value="Transposase-related"/>
</dbReference>
<dbReference type="Proteomes" id="UP000019140">
    <property type="component" value="Unassembled WGS sequence"/>
</dbReference>
<reference evidence="5 6" key="1">
    <citation type="journal article" date="2014" name="Nature">
        <title>An environmental bacterial taxon with a large and distinct metabolic repertoire.</title>
        <authorList>
            <person name="Wilson M.C."/>
            <person name="Mori T."/>
            <person name="Ruckert C."/>
            <person name="Uria A.R."/>
            <person name="Helf M.J."/>
            <person name="Takada K."/>
            <person name="Gernert C."/>
            <person name="Steffens U.A."/>
            <person name="Heycke N."/>
            <person name="Schmitt S."/>
            <person name="Rinke C."/>
            <person name="Helfrich E.J."/>
            <person name="Brachmann A.O."/>
            <person name="Gurgui C."/>
            <person name="Wakimoto T."/>
            <person name="Kracht M."/>
            <person name="Crusemann M."/>
            <person name="Hentschel U."/>
            <person name="Abe I."/>
            <person name="Matsunaga S."/>
            <person name="Kalinowski J."/>
            <person name="Takeyama H."/>
            <person name="Piel J."/>
        </authorList>
    </citation>
    <scope>NUCLEOTIDE SEQUENCE [LARGE SCALE GENOMIC DNA]</scope>
    <source>
        <strain evidence="6">TSY2</strain>
    </source>
</reference>
<evidence type="ECO:0000256" key="2">
    <source>
        <dbReference type="SAM" id="MobiDB-lite"/>
    </source>
</evidence>
<feature type="non-terminal residue" evidence="5">
    <location>
        <position position="299"/>
    </location>
</feature>
<feature type="domain" description="Transposase TnpC homeodomain" evidence="4">
    <location>
        <begin position="66"/>
        <end position="136"/>
    </location>
</feature>
<dbReference type="EMBL" id="AZHX01002267">
    <property type="protein sequence ID" value="ETW95813.1"/>
    <property type="molecule type" value="Genomic_DNA"/>
</dbReference>
<dbReference type="Pfam" id="PF03050">
    <property type="entry name" value="DDE_Tnp_IS66"/>
    <property type="match status" value="1"/>
</dbReference>
<gene>
    <name evidence="5" type="ORF">ETSY2_47535</name>
</gene>
<keyword evidence="6" id="KW-1185">Reference proteome</keyword>
<keyword evidence="1" id="KW-0175">Coiled coil</keyword>
<dbReference type="PANTHER" id="PTHR33678:SF2">
    <property type="match status" value="1"/>
</dbReference>
<protein>
    <submittedName>
        <fullName evidence="5">Uncharacterized protein</fullName>
    </submittedName>
</protein>
<evidence type="ECO:0000259" key="4">
    <source>
        <dbReference type="Pfam" id="PF13007"/>
    </source>
</evidence>
<dbReference type="InterPro" id="IPR024463">
    <property type="entry name" value="Transposase_TnpC_homeodom"/>
</dbReference>
<feature type="region of interest" description="Disordered" evidence="2">
    <location>
        <begin position="102"/>
        <end position="142"/>
    </location>
</feature>
<sequence length="299" mass="33721">MKPTSDTLIFQPESALGLPLGQAEADPDMTALLEAFHLQESVILEKDDIIQKKSEVIDSQKKRIAQLEEYLRLARSRLYGRSSEKDSGQGDIFNEVELEGCPAEQDEDEGQPGQESPKPRKKKTGRTPFSASLARVQERSELSEEEKAGAIDTFFVKVREELDIVPAKVQVKEILQEKAVFPEIDAHGQEKRVIKVAELPKHPLPKSSLSISTLAWIIVSKYCDALPLYRQENILKRYGGSVTRTTMANSLIRLSSELQPLINLMREHQKTGPVIHADETRIQVIKETSKSINSDKYMW</sequence>
<evidence type="ECO:0000313" key="6">
    <source>
        <dbReference type="Proteomes" id="UP000019140"/>
    </source>
</evidence>
<dbReference type="AlphaFoldDB" id="W4LCM8"/>
<feature type="coiled-coil region" evidence="1">
    <location>
        <begin position="50"/>
        <end position="77"/>
    </location>
</feature>
<evidence type="ECO:0000256" key="1">
    <source>
        <dbReference type="SAM" id="Coils"/>
    </source>
</evidence>
<dbReference type="HOGENOM" id="CLU_932214_0_0_7"/>
<proteinExistence type="predicted"/>